<name>A0AAN8WYA7_HALRR</name>
<proteinExistence type="predicted"/>
<accession>A0AAN8WYA7</accession>
<sequence>YTKIFAFGDHINLKREGTALTQEDFTSDGTNDLTGALRTVREEVEKCKEKYVRVFIIADGAHDHGPPHPESEICKMRAPEGKTVSVFVMGLGPAFPVQNSIDIRSNLHNGNANIPFLFWAQCDEDIVGQLSAIGEVLESSLIKMKLSIEGFHVPGLEKRSELHLGEWLYFEEAPEELPQLCLSLDDGEAVTLNVKSEPATLGHLLKDLFRQWNSILIQQHRRKSIVPHSTFDLMESIYTYYMRELKSSLPTSNDIKSRMGRKHVRAYEMEFRTLMNQSKKVISIEGQYHDELELAESILRSTVTNRKYDTRNLKLRGHNQDEYEEDMKEFKKLYEQIKPKIMTLDAPSPDDCCRVTITSTLQDLQDPNIHLMFNENKYEFLKCFTMTGIPVYVPVRDASQINPWTLVIKHILVTPFTILSQLVIEESANVNKGNLGEDKDVILQQDNEKTRFNAIVPIVPASAAEVLKPLVKSNVYAMLATFCILKNPHIIDFNAHLAALSCVWMKTVREYPKSNRPEFASERLRNIEATADIYMDRPSVKHYIEALISNPQQALMTESIDEFDGKTLHCDSLIKPTFFLYLMEREVLSTTNNYNFKAYAV</sequence>
<feature type="non-terminal residue" evidence="1">
    <location>
        <position position="1"/>
    </location>
</feature>
<organism evidence="1 2">
    <name type="scientific">Halocaridina rubra</name>
    <name type="common">Hawaiian red shrimp</name>
    <dbReference type="NCBI Taxonomy" id="373956"/>
    <lineage>
        <taxon>Eukaryota</taxon>
        <taxon>Metazoa</taxon>
        <taxon>Ecdysozoa</taxon>
        <taxon>Arthropoda</taxon>
        <taxon>Crustacea</taxon>
        <taxon>Multicrustacea</taxon>
        <taxon>Malacostraca</taxon>
        <taxon>Eumalacostraca</taxon>
        <taxon>Eucarida</taxon>
        <taxon>Decapoda</taxon>
        <taxon>Pleocyemata</taxon>
        <taxon>Caridea</taxon>
        <taxon>Atyoidea</taxon>
        <taxon>Atyidae</taxon>
        <taxon>Halocaridina</taxon>
    </lineage>
</organism>
<evidence type="ECO:0000313" key="1">
    <source>
        <dbReference type="EMBL" id="KAK7074262.1"/>
    </source>
</evidence>
<gene>
    <name evidence="1" type="ORF">SK128_018412</name>
</gene>
<dbReference type="Proteomes" id="UP001381693">
    <property type="component" value="Unassembled WGS sequence"/>
</dbReference>
<evidence type="ECO:0008006" key="3">
    <source>
        <dbReference type="Google" id="ProtNLM"/>
    </source>
</evidence>
<reference evidence="1 2" key="1">
    <citation type="submission" date="2023-11" db="EMBL/GenBank/DDBJ databases">
        <title>Halocaridina rubra genome assembly.</title>
        <authorList>
            <person name="Smith C."/>
        </authorList>
    </citation>
    <scope>NUCLEOTIDE SEQUENCE [LARGE SCALE GENOMIC DNA]</scope>
    <source>
        <strain evidence="1">EP-1</strain>
        <tissue evidence="1">Whole</tissue>
    </source>
</reference>
<dbReference type="EMBL" id="JAXCGZ010011702">
    <property type="protein sequence ID" value="KAK7074262.1"/>
    <property type="molecule type" value="Genomic_DNA"/>
</dbReference>
<comment type="caution">
    <text evidence="1">The sequence shown here is derived from an EMBL/GenBank/DDBJ whole genome shotgun (WGS) entry which is preliminary data.</text>
</comment>
<evidence type="ECO:0000313" key="2">
    <source>
        <dbReference type="Proteomes" id="UP001381693"/>
    </source>
</evidence>
<dbReference type="AlphaFoldDB" id="A0AAN8WYA7"/>
<protein>
    <recommendedName>
        <fullName evidence="3">VWFA domain-containing protein</fullName>
    </recommendedName>
</protein>
<keyword evidence="2" id="KW-1185">Reference proteome</keyword>